<feature type="transmembrane region" description="Helical" evidence="2">
    <location>
        <begin position="1207"/>
        <end position="1226"/>
    </location>
</feature>
<feature type="region of interest" description="Disordered" evidence="1">
    <location>
        <begin position="733"/>
        <end position="754"/>
    </location>
</feature>
<keyword evidence="2" id="KW-0812">Transmembrane</keyword>
<feature type="compositionally biased region" description="Basic residues" evidence="1">
    <location>
        <begin position="735"/>
        <end position="754"/>
    </location>
</feature>
<feature type="domain" description="ATPase AAA-type core" evidence="3">
    <location>
        <begin position="1732"/>
        <end position="1806"/>
    </location>
</feature>
<feature type="transmembrane region" description="Helical" evidence="2">
    <location>
        <begin position="140"/>
        <end position="160"/>
    </location>
</feature>
<feature type="compositionally biased region" description="Basic and acidic residues" evidence="1">
    <location>
        <begin position="962"/>
        <end position="973"/>
    </location>
</feature>
<dbReference type="GO" id="GO:0016887">
    <property type="term" value="F:ATP hydrolysis activity"/>
    <property type="evidence" value="ECO:0007669"/>
    <property type="project" value="InterPro"/>
</dbReference>
<keyword evidence="4" id="KW-0132">Cell division</keyword>
<dbReference type="SUPFAM" id="SSF52540">
    <property type="entry name" value="P-loop containing nucleoside triphosphate hydrolases"/>
    <property type="match status" value="1"/>
</dbReference>
<feature type="domain" description="ATPase AAA-type core" evidence="3">
    <location>
        <begin position="1970"/>
        <end position="2016"/>
    </location>
</feature>
<accession>A0A0S2LPK6</accession>
<dbReference type="Pfam" id="PF00004">
    <property type="entry name" value="AAA"/>
    <property type="match status" value="2"/>
</dbReference>
<dbReference type="EMBL" id="KT625419">
    <property type="protein sequence ID" value="ALO63345.1"/>
    <property type="molecule type" value="Genomic_DNA"/>
</dbReference>
<dbReference type="GO" id="GO:0005524">
    <property type="term" value="F:ATP binding"/>
    <property type="evidence" value="ECO:0007669"/>
    <property type="project" value="InterPro"/>
</dbReference>
<dbReference type="InterPro" id="IPR027417">
    <property type="entry name" value="P-loop_NTPase"/>
</dbReference>
<evidence type="ECO:0000256" key="1">
    <source>
        <dbReference type="SAM" id="MobiDB-lite"/>
    </source>
</evidence>
<evidence type="ECO:0000259" key="3">
    <source>
        <dbReference type="Pfam" id="PF00004"/>
    </source>
</evidence>
<protein>
    <submittedName>
        <fullName evidence="4">Cell division protein</fullName>
    </submittedName>
</protein>
<gene>
    <name evidence="4" type="primary">ftsH</name>
</gene>
<feature type="region of interest" description="Disordered" evidence="1">
    <location>
        <begin position="706"/>
        <end position="725"/>
    </location>
</feature>
<feature type="compositionally biased region" description="Polar residues" evidence="1">
    <location>
        <begin position="974"/>
        <end position="983"/>
    </location>
</feature>
<proteinExistence type="predicted"/>
<geneLocation type="chloroplast" evidence="4"/>
<sequence length="2464" mass="289408">MIQKNNYAALHMLTKLDLKRTFLKNSFYTYNFQELRSMDEKNENLAVSPLLKNESNNKNKILKRGTKKYLFLQLLLWKYLNRGTKKNTVFSSNSSLARKKQSQLNVTFEDETKIIPWILLPVKKIDNKEPFLSLPNRKSFFSYWLLPFFGFVGSITNGFMNLPILERENKTCLEYGYKIQPSNSKESKFTEATHISNLSQRSVLNWHWNPIRPNVIKELSFFEKDSLFLPTTLEIQGKNNTKFFPDKIKLMNYDKIELISSVELPFKKISAYRQALNIMDTLKLRQSFLLNNNTETYNSKNMNTTVFAIKTQTTKKSELFKGTVENSINCKSDISSLLDISHDDPLKVIIPKTQISKKGFFWKFSIGNWIYSIFHRNSHVFTAEEVSPASLHEPIDIINKNKKTGTSIASPMGYVKKILEPFLKESSNDINELRNIYIKEAESAIEIKSLFYNHPWKMNHPILKGSASNVKQNILFPKQTFSLRSPFGADGQKSKTFLTNSPRSVTAKTYIDLDRYIYYLHSKIKNYFIRYKKNILRGNCSLKGRMNSIKKLRTQYGRLGTKTNKRVQSIAIDNLIQNRKIEKLFRYYLYQFQSETLKSLNSSQIHQKKTKKKANSSVWAIQILRSNPTILKNESTSEFISGLDSSGVLKNPQKGDFCKNGALSIHLLRQWFHFSPSLLLQNRSFLSFKKMPFRLRTTFNKEETKLPEVSNIQTTQTPQPEIKENQITNEDIRKNQQKKRRLKKQRRETRRRKKRKRWFPRPLWLRYSLYEKFLKKRHLLINTNRFFSSRKLTDRQAQTFLDRNFLINDLLTYQEARTRLRLTRVKPYFNKIKNSMKKIRNSFTPLSGAFKLRAKASYKKDINFQKIQDDKKIKDKSIEVSKLSYCKSDISSNNLQKPALQAMLHHNGPFLKIVDISNWEQAFYIAKYYQNLSLRIQEAIFSPFRKELPPQVTKVDFSSYKKTPEKTKSERDSLNNNQVQNRNTVGRSKIRKNLFLDFKNKRKSLYSPKKPLFFKKSNLQTAWALNKANLFFSGSAFKGSTLTTQPSPSIRESSASNILLKDIWTRQKIRDQLKSNKTKKIFYQIQKKLSHILFSTYSYTRGKNLDLRTFKNKELKINYLLHHLKKENRPLRKNDSNNILSTKSIRECSTDTIFQLHNPFSFWWLETMGKQSASIPISASEIHLKNEFYFRNSFFKQVNAIEYGSPLNLALVLCVSMFHVCSLFSLITISQIRCVLKFYFLVFYKISGTSFQVFFSIVHLIISTSQFLLSSLFNVNVEPTFFTSQKSKVEYSQEYQTFIHKFSKKEPSQIFSALTLNIRDPAIDSLQQYQTFNKHEFKPLDTNQFRFYLRRVEYRYIKPFLKIRMFYKLYLYRFYKKASFFAFLSLVSFINILESWLRLFYLLLEKPTEIIMDWVAQLFLVEWLSDLTPVMPDSVESSMWNYFLKTTRGIRVFGPLGLLIQRRFWNFFEMFLEIVNQPDTDLIRRQKKGILFWDHWLDLMIKNLDKSVNLTDLNSENLILENIILDKWVEPQSHLFTKNNRKAFDFESVASKPTKSPDECSRIRISSSLPLSSIEVGQVGTNWKYSYTPLNIWKEEITKAKTFRDFLSNDTDSIMTGEANPNKWKRWAANQYFVFASKLQPDLFIDVHLPTSLNEANRTLDSQLKHSIKYKKWYGLTLKTKDSNNSRNKTVWYDPLSLSSTFNMDSSSYSITGNLICQIFSGLFLKQTAKNVLVIGDQKTDKTLLIKAIAGETEFKMITDNANRYTLVINGLPVGIRLLKDVFDAIIMHTPCLFLLEEIHVIGERRALLVSEDKIFSDPVFGDHSEQVPERNQTLYTLTRHQLAYYRKPFIGSSDSVLYSQETEIIEPFMHPLPLSGFDDSAEQPLNIKKSNLELTRNKLFAPPATSPFSILVMKEQKKFKPKKIVNEIPWSGIPMEQLVLLPRLTYSIKAKVLLLVEKAVENLYVKVNMITDLLLIIDSVRSNRGFIVFATTHVPSMLDPALRRPGRFDETISLPFVDNLVKKWQVFPLRAHRDVELFSKSLKNIEFNIPLLQRQTLLLKSVKQNGIYTISNSQIETKRNKLFESKELSSDRQIQKSFSLLHSKTYNQITTLIDSTLPIDFLSDARFDAGQIYEEFSYPKKNNLYRNKKYRNIFTKALLDIAPIFLHQLEYQQSIEIQKLFINSSLKKDIQLRTAIMTFDDILLTDMSLQEVPSAPFSRVTLPSRRFENYKRAEKNLQRKVSLSIKEKMQLHQNQKMMKRLYGMFVQKEELSTKKSKQINKIPTNLEKHSRIPVSTNWFYKNKIYNRHRMHLINQWWNGQLPEHNREETFASDVDWRIFGSIVPAALAEKTNSENLDNIEKNIITSENTSNNELDVNFDIDLYEIDFPDSEQYYNPKQRRWMLTSGYWSYWFGLEMTQKNQSGLNRSFQKDEKLYKKREKIDFLAYKLLETGLLDEVDFSKKL</sequence>
<feature type="compositionally biased region" description="Polar residues" evidence="1">
    <location>
        <begin position="710"/>
        <end position="725"/>
    </location>
</feature>
<name>A0A0S2LPK6_9CHLO</name>
<dbReference type="PANTHER" id="PTHR23077">
    <property type="entry name" value="AAA-FAMILY ATPASE"/>
    <property type="match status" value="1"/>
</dbReference>
<keyword evidence="4" id="KW-0934">Plastid</keyword>
<dbReference type="InterPro" id="IPR050168">
    <property type="entry name" value="AAA_ATPase_domain"/>
</dbReference>
<feature type="transmembrane region" description="Helical" evidence="2">
    <location>
        <begin position="1238"/>
        <end position="1262"/>
    </location>
</feature>
<reference evidence="4" key="1">
    <citation type="journal article" date="2015" name="BMC Evol. Biol.">
        <title>Chloroplast phylogenomic analysis of chlorophyte green algae identifies a novel lineage sister to the Sphaeropleales (Chlorophyceae).</title>
        <authorList>
            <person name="Lemieux C."/>
            <person name="Vincent A.T."/>
            <person name="Labarre A."/>
            <person name="Otis C."/>
            <person name="Turmel M."/>
        </authorList>
    </citation>
    <scope>NUCLEOTIDE SEQUENCE</scope>
</reference>
<organism evidence="4">
    <name type="scientific">Carteria sp. SAG 8-5</name>
    <dbReference type="NCBI Taxonomy" id="1756294"/>
    <lineage>
        <taxon>Eukaryota</taxon>
        <taxon>Viridiplantae</taxon>
        <taxon>Chlorophyta</taxon>
        <taxon>core chlorophytes</taxon>
        <taxon>Chlorophyceae</taxon>
        <taxon>CS clade</taxon>
        <taxon>Chlamydomonadales</taxon>
        <taxon>Chlamydomonadaceae</taxon>
        <taxon>Carteria</taxon>
    </lineage>
</organism>
<feature type="region of interest" description="Disordered" evidence="1">
    <location>
        <begin position="959"/>
        <end position="983"/>
    </location>
</feature>
<evidence type="ECO:0000256" key="2">
    <source>
        <dbReference type="SAM" id="Phobius"/>
    </source>
</evidence>
<dbReference type="PANTHER" id="PTHR23077:SF117">
    <property type="entry name" value="AAA+ ATPASE DOMAIN-CONTAINING PROTEIN"/>
    <property type="match status" value="1"/>
</dbReference>
<keyword evidence="2" id="KW-1133">Transmembrane helix</keyword>
<keyword evidence="2" id="KW-0472">Membrane</keyword>
<evidence type="ECO:0000313" key="4">
    <source>
        <dbReference type="EMBL" id="ALO63345.1"/>
    </source>
</evidence>
<dbReference type="GO" id="GO:0051301">
    <property type="term" value="P:cell division"/>
    <property type="evidence" value="ECO:0007669"/>
    <property type="project" value="UniProtKB-KW"/>
</dbReference>
<dbReference type="InterPro" id="IPR003959">
    <property type="entry name" value="ATPase_AAA_core"/>
</dbReference>
<keyword evidence="4" id="KW-0150">Chloroplast</keyword>
<dbReference type="Gene3D" id="3.40.50.300">
    <property type="entry name" value="P-loop containing nucleotide triphosphate hydrolases"/>
    <property type="match status" value="2"/>
</dbReference>
<keyword evidence="4" id="KW-0131">Cell cycle</keyword>